<dbReference type="AlphaFoldDB" id="A0A917BD14"/>
<gene>
    <name evidence="1" type="ORF">GCM10011399_29680</name>
</gene>
<reference evidence="1 2" key="1">
    <citation type="journal article" date="2014" name="Int. J. Syst. Evol. Microbiol.">
        <title>Complete genome sequence of Corynebacterium casei LMG S-19264T (=DSM 44701T), isolated from a smear-ripened cheese.</title>
        <authorList>
            <consortium name="US DOE Joint Genome Institute (JGI-PGF)"/>
            <person name="Walter F."/>
            <person name="Albersmeier A."/>
            <person name="Kalinowski J."/>
            <person name="Ruckert C."/>
        </authorList>
    </citation>
    <scope>NUCLEOTIDE SEQUENCE [LARGE SCALE GENOMIC DNA]</scope>
    <source>
        <strain evidence="1 2">CGMCC 1.12976</strain>
    </source>
</reference>
<sequence>MFFLIILAVLALVAIGATILQVRSGGYSSVATRPGTLPDDRR</sequence>
<evidence type="ECO:0000313" key="2">
    <source>
        <dbReference type="Proteomes" id="UP000598775"/>
    </source>
</evidence>
<keyword evidence="2" id="KW-1185">Reference proteome</keyword>
<name>A0A917BD14_9MICO</name>
<accession>A0A917BD14</accession>
<comment type="caution">
    <text evidence="1">The sequence shown here is derived from an EMBL/GenBank/DDBJ whole genome shotgun (WGS) entry which is preliminary data.</text>
</comment>
<dbReference type="Proteomes" id="UP000598775">
    <property type="component" value="Unassembled WGS sequence"/>
</dbReference>
<dbReference type="EMBL" id="BMGP01000005">
    <property type="protein sequence ID" value="GGF34624.1"/>
    <property type="molecule type" value="Genomic_DNA"/>
</dbReference>
<dbReference type="RefSeq" id="WP_268236264.1">
    <property type="nucleotide sequence ID" value="NZ_BMGP01000005.1"/>
</dbReference>
<proteinExistence type="predicted"/>
<evidence type="ECO:0000313" key="1">
    <source>
        <dbReference type="EMBL" id="GGF34624.1"/>
    </source>
</evidence>
<protein>
    <submittedName>
        <fullName evidence="1">Uncharacterized protein</fullName>
    </submittedName>
</protein>
<organism evidence="1 2">
    <name type="scientific">Subtercola lobariae</name>
    <dbReference type="NCBI Taxonomy" id="1588641"/>
    <lineage>
        <taxon>Bacteria</taxon>
        <taxon>Bacillati</taxon>
        <taxon>Actinomycetota</taxon>
        <taxon>Actinomycetes</taxon>
        <taxon>Micrococcales</taxon>
        <taxon>Microbacteriaceae</taxon>
        <taxon>Subtercola</taxon>
    </lineage>
</organism>